<dbReference type="EMBL" id="KV454478">
    <property type="protein sequence ID" value="ODV62099.1"/>
    <property type="molecule type" value="Genomic_DNA"/>
</dbReference>
<proteinExistence type="predicted"/>
<sequence>MQSPTKINQAIEVVQSHLDFPRADFKTVINRINQRFCNNQLTESSITSENIIAKLEQLKSTIPPSNPINTNTLEEAFSSKEFYEEACEFYILMTALCISSSSLTIIPQFSEFETAIVDELVGKCLLHLNQLLKKLPKQVVDSNRQSFPEYLLVFDEPDVLLNNFFYDEKFLTSTSLFRTFRASLVNIGHDIKIFSIFLGANSKILEYTPLAVSDPSLLAVSQNNLTLCTKYHIFSISLKTKLYLSLMLNDADEIATEILIIETLKKLCQKNGSWNTYEIIVKKFLKALSINSKPLEDSILNGILHIIQFDRLYCSLKPLVLLEFKLKIVKIKLQKRKTNFLHNFKSYCSFHQFSTLPLGPWLNLRNSYSPAFLIDFINENINEGNLPKHILVSKPRKYSTIVINGFRSFNIDNDLLDTINVYLNNKEISRPPTIAKDILTMFRQAEEARDLPGKCKFD</sequence>
<dbReference type="InParanoid" id="A0A1D2VKG9"/>
<dbReference type="AlphaFoldDB" id="A0A1D2VKG9"/>
<gene>
    <name evidence="1" type="ORF">ASCRUDRAFT_7524</name>
</gene>
<name>A0A1D2VKG9_9ASCO</name>
<dbReference type="RefSeq" id="XP_020048406.1">
    <property type="nucleotide sequence ID" value="XM_020192982.1"/>
</dbReference>
<evidence type="ECO:0000313" key="2">
    <source>
        <dbReference type="Proteomes" id="UP000095038"/>
    </source>
</evidence>
<evidence type="ECO:0000313" key="1">
    <source>
        <dbReference type="EMBL" id="ODV62099.1"/>
    </source>
</evidence>
<accession>A0A1D2VKG9</accession>
<organism evidence="1 2">
    <name type="scientific">Ascoidea rubescens DSM 1968</name>
    <dbReference type="NCBI Taxonomy" id="1344418"/>
    <lineage>
        <taxon>Eukaryota</taxon>
        <taxon>Fungi</taxon>
        <taxon>Dikarya</taxon>
        <taxon>Ascomycota</taxon>
        <taxon>Saccharomycotina</taxon>
        <taxon>Saccharomycetes</taxon>
        <taxon>Ascoideaceae</taxon>
        <taxon>Ascoidea</taxon>
    </lineage>
</organism>
<dbReference type="Proteomes" id="UP000095038">
    <property type="component" value="Unassembled WGS sequence"/>
</dbReference>
<keyword evidence="2" id="KW-1185">Reference proteome</keyword>
<protein>
    <submittedName>
        <fullName evidence="1">Uncharacterized protein</fullName>
    </submittedName>
</protein>
<reference evidence="2" key="1">
    <citation type="submission" date="2016-05" db="EMBL/GenBank/DDBJ databases">
        <title>Comparative genomics of biotechnologically important yeasts.</title>
        <authorList>
            <consortium name="DOE Joint Genome Institute"/>
            <person name="Riley R."/>
            <person name="Haridas S."/>
            <person name="Wolfe K.H."/>
            <person name="Lopes M.R."/>
            <person name="Hittinger C.T."/>
            <person name="Goker M."/>
            <person name="Salamov A."/>
            <person name="Wisecaver J."/>
            <person name="Long T.M."/>
            <person name="Aerts A.L."/>
            <person name="Barry K."/>
            <person name="Choi C."/>
            <person name="Clum A."/>
            <person name="Coughlan A.Y."/>
            <person name="Deshpande S."/>
            <person name="Douglass A.P."/>
            <person name="Hanson S.J."/>
            <person name="Klenk H.-P."/>
            <person name="Labutti K."/>
            <person name="Lapidus A."/>
            <person name="Lindquist E."/>
            <person name="Lipzen A."/>
            <person name="Meier-Kolthoff J.P."/>
            <person name="Ohm R.A."/>
            <person name="Otillar R.P."/>
            <person name="Pangilinan J."/>
            <person name="Peng Y."/>
            <person name="Rokas A."/>
            <person name="Rosa C.A."/>
            <person name="Scheuner C."/>
            <person name="Sibirny A.A."/>
            <person name="Slot J.C."/>
            <person name="Stielow J.B."/>
            <person name="Sun H."/>
            <person name="Kurtzman C.P."/>
            <person name="Blackwell M."/>
            <person name="Grigoriev I.V."/>
            <person name="Jeffries T.W."/>
        </authorList>
    </citation>
    <scope>NUCLEOTIDE SEQUENCE [LARGE SCALE GENOMIC DNA]</scope>
    <source>
        <strain evidence="2">DSM 1968</strain>
    </source>
</reference>
<dbReference type="GeneID" id="30966618"/>